<gene>
    <name evidence="7" type="ORF">MGAL_10B079827</name>
</gene>
<name>A0A8B6FH71_MYTGA</name>
<evidence type="ECO:0000256" key="3">
    <source>
        <dbReference type="ARBA" id="ARBA00022729"/>
    </source>
</evidence>
<dbReference type="PROSITE" id="PS50871">
    <property type="entry name" value="C1Q"/>
    <property type="match status" value="1"/>
</dbReference>
<evidence type="ECO:0000256" key="1">
    <source>
        <dbReference type="ARBA" id="ARBA00004613"/>
    </source>
</evidence>
<feature type="signal peptide" evidence="5">
    <location>
        <begin position="1"/>
        <end position="20"/>
    </location>
</feature>
<keyword evidence="2" id="KW-0964">Secreted</keyword>
<dbReference type="Proteomes" id="UP000596742">
    <property type="component" value="Unassembled WGS sequence"/>
</dbReference>
<keyword evidence="3 5" id="KW-0732">Signal</keyword>
<dbReference type="PANTHER" id="PTHR22923:SF116">
    <property type="entry name" value="C1Q DOMAIN-CONTAINING PROTEIN"/>
    <property type="match status" value="1"/>
</dbReference>
<dbReference type="PANTHER" id="PTHR22923">
    <property type="entry name" value="CEREBELLIN-RELATED"/>
    <property type="match status" value="1"/>
</dbReference>
<dbReference type="InterPro" id="IPR001073">
    <property type="entry name" value="C1q_dom"/>
</dbReference>
<dbReference type="AlphaFoldDB" id="A0A8B6FH71"/>
<dbReference type="PRINTS" id="PR00007">
    <property type="entry name" value="COMPLEMNTC1Q"/>
</dbReference>
<evidence type="ECO:0000259" key="6">
    <source>
        <dbReference type="PROSITE" id="PS50871"/>
    </source>
</evidence>
<dbReference type="EMBL" id="UYJE01006798">
    <property type="protein sequence ID" value="VDI49175.1"/>
    <property type="molecule type" value="Genomic_DNA"/>
</dbReference>
<dbReference type="Gene3D" id="2.60.120.40">
    <property type="match status" value="1"/>
</dbReference>
<feature type="coiled-coil region" evidence="4">
    <location>
        <begin position="37"/>
        <end position="85"/>
    </location>
</feature>
<keyword evidence="4" id="KW-0175">Coiled coil</keyword>
<dbReference type="InterPro" id="IPR008983">
    <property type="entry name" value="Tumour_necrosis_fac-like_dom"/>
</dbReference>
<comment type="caution">
    <text evidence="7">The sequence shown here is derived from an EMBL/GenBank/DDBJ whole genome shotgun (WGS) entry which is preliminary data.</text>
</comment>
<dbReference type="SMART" id="SM00110">
    <property type="entry name" value="C1Q"/>
    <property type="match status" value="1"/>
</dbReference>
<evidence type="ECO:0000313" key="7">
    <source>
        <dbReference type="EMBL" id="VDI49175.1"/>
    </source>
</evidence>
<dbReference type="SUPFAM" id="SSF49842">
    <property type="entry name" value="TNF-like"/>
    <property type="match status" value="1"/>
</dbReference>
<evidence type="ECO:0000256" key="2">
    <source>
        <dbReference type="ARBA" id="ARBA00022525"/>
    </source>
</evidence>
<protein>
    <recommendedName>
        <fullName evidence="6">C1q domain-containing protein</fullName>
    </recommendedName>
</protein>
<feature type="domain" description="C1q" evidence="6">
    <location>
        <begin position="197"/>
        <end position="326"/>
    </location>
</feature>
<evidence type="ECO:0000256" key="5">
    <source>
        <dbReference type="SAM" id="SignalP"/>
    </source>
</evidence>
<dbReference type="OrthoDB" id="10070467at2759"/>
<reference evidence="7" key="1">
    <citation type="submission" date="2018-11" db="EMBL/GenBank/DDBJ databases">
        <authorList>
            <person name="Alioto T."/>
            <person name="Alioto T."/>
        </authorList>
    </citation>
    <scope>NUCLEOTIDE SEQUENCE</scope>
</reference>
<proteinExistence type="predicted"/>
<accession>A0A8B6FH71</accession>
<dbReference type="GO" id="GO:0005576">
    <property type="term" value="C:extracellular region"/>
    <property type="evidence" value="ECO:0007669"/>
    <property type="project" value="UniProtKB-SubCell"/>
</dbReference>
<comment type="subcellular location">
    <subcellularLocation>
        <location evidence="1">Secreted</location>
    </subcellularLocation>
</comment>
<feature type="chain" id="PRO_5032526102" description="C1q domain-containing protein" evidence="5">
    <location>
        <begin position="21"/>
        <end position="326"/>
    </location>
</feature>
<keyword evidence="8" id="KW-1185">Reference proteome</keyword>
<dbReference type="Pfam" id="PF00386">
    <property type="entry name" value="C1q"/>
    <property type="match status" value="1"/>
</dbReference>
<evidence type="ECO:0000313" key="8">
    <source>
        <dbReference type="Proteomes" id="UP000596742"/>
    </source>
</evidence>
<evidence type="ECO:0000256" key="4">
    <source>
        <dbReference type="SAM" id="Coils"/>
    </source>
</evidence>
<dbReference type="InterPro" id="IPR050822">
    <property type="entry name" value="Cerebellin_Synaptic_Org"/>
</dbReference>
<sequence length="326" mass="37806">MFVFRLFSLCLSVITTLTSSISSESKTLLTCSKFHFEEKVLEKLVRLEHKMELFEEKMKTMESSMSKKLKRMDEIEKETETLTETMLDKQLQIETRINDSYQEIINNFKTQSNNETTLYGEKMDSLFDSLSLKSQTLSEAEKERERKIVSMQRDSHEEHKRFNTSSDAIVKNFKVQSNKTLQELILQQQKDFNKMLAKRETVAFSAHRSNSQTLSSREKVIFDGVWTYVGNGYEPSTGVFTAPHPGLYHLTAVLMSSDKKDLSLYLTLNELRMTRSYLHGDGYKTGTFDVVFNLHKGDTVYIQSDRSQTIFSTSDKYVTFTGYRIT</sequence>
<organism evidence="7 8">
    <name type="scientific">Mytilus galloprovincialis</name>
    <name type="common">Mediterranean mussel</name>
    <dbReference type="NCBI Taxonomy" id="29158"/>
    <lineage>
        <taxon>Eukaryota</taxon>
        <taxon>Metazoa</taxon>
        <taxon>Spiralia</taxon>
        <taxon>Lophotrochozoa</taxon>
        <taxon>Mollusca</taxon>
        <taxon>Bivalvia</taxon>
        <taxon>Autobranchia</taxon>
        <taxon>Pteriomorphia</taxon>
        <taxon>Mytilida</taxon>
        <taxon>Mytiloidea</taxon>
        <taxon>Mytilidae</taxon>
        <taxon>Mytilinae</taxon>
        <taxon>Mytilus</taxon>
    </lineage>
</organism>